<evidence type="ECO:0000256" key="1">
    <source>
        <dbReference type="ARBA" id="ARBA00022741"/>
    </source>
</evidence>
<gene>
    <name evidence="7" type="ORF">PAECIP111892_05241</name>
</gene>
<evidence type="ECO:0000259" key="6">
    <source>
        <dbReference type="PROSITE" id="PS51194"/>
    </source>
</evidence>
<evidence type="ECO:0000256" key="2">
    <source>
        <dbReference type="ARBA" id="ARBA00022801"/>
    </source>
</evidence>
<evidence type="ECO:0000259" key="5">
    <source>
        <dbReference type="PROSITE" id="PS51192"/>
    </source>
</evidence>
<comment type="caution">
    <text evidence="7">The sequence shown here is derived from an EMBL/GenBank/DDBJ whole genome shotgun (WGS) entry which is preliminary data.</text>
</comment>
<dbReference type="CDD" id="cd17926">
    <property type="entry name" value="DEXHc_RE"/>
    <property type="match status" value="1"/>
</dbReference>
<dbReference type="Gene3D" id="3.30.870.10">
    <property type="entry name" value="Endonuclease Chain A"/>
    <property type="match status" value="1"/>
</dbReference>
<dbReference type="InterPro" id="IPR027417">
    <property type="entry name" value="P-loop_NTPase"/>
</dbReference>
<dbReference type="RefSeq" id="WP_236337130.1">
    <property type="nucleotide sequence ID" value="NZ_CAKMMG010000012.1"/>
</dbReference>
<proteinExistence type="predicted"/>
<dbReference type="SUPFAM" id="SSF52540">
    <property type="entry name" value="P-loop containing nucleoside triphosphate hydrolases"/>
    <property type="match status" value="1"/>
</dbReference>
<dbReference type="PROSITE" id="PS51192">
    <property type="entry name" value="HELICASE_ATP_BIND_1"/>
    <property type="match status" value="1"/>
</dbReference>
<organism evidence="7 8">
    <name type="scientific">Paenibacillus auburnensis</name>
    <dbReference type="NCBI Taxonomy" id="2905649"/>
    <lineage>
        <taxon>Bacteria</taxon>
        <taxon>Bacillati</taxon>
        <taxon>Bacillota</taxon>
        <taxon>Bacilli</taxon>
        <taxon>Bacillales</taxon>
        <taxon>Paenibacillaceae</taxon>
        <taxon>Paenibacillus</taxon>
    </lineage>
</organism>
<dbReference type="InterPro" id="IPR014001">
    <property type="entry name" value="Helicase_ATP-bd"/>
</dbReference>
<dbReference type="Gene3D" id="3.40.50.300">
    <property type="entry name" value="P-loop containing nucleotide triphosphate hydrolases"/>
    <property type="match status" value="2"/>
</dbReference>
<keyword evidence="8" id="KW-1185">Reference proteome</keyword>
<keyword evidence="2" id="KW-0378">Hydrolase</keyword>
<dbReference type="InterPro" id="IPR050615">
    <property type="entry name" value="ATP-dep_DNA_Helicase"/>
</dbReference>
<sequence>MSFKDLVYYDEYISHKMDLLREYYLPVLNKTKDFNRAAGFFKADFLVEISQGMTSLINNDGKMNVITSPDLTVEDILKIEAGYELRKLIEEKLRETILDPISEEARERANYVAHLIAANRLDIKIAVFKNARIKGIFHEKWGVLTDSDGNQISMIGSNNDTPSGLLINHESFELNFSWQAETDKRKIIAKEVRFNKMWNNNDEDLYVINLPDGIKDEILKYKKDEIFPEDKIVTLRNVIERGVRELNNDFLKNTSPPPGETNIPYIPSDIQIRDYQWEAQKNWKNNNYKGIYSMATGTGKTITALFSLVKLYNETNSLFVIIVCPFQHLVEQWVEDLEKFNILPIIGYSKSKQRTWKTTLRNQVTLFNLNNRNRFSCFITTNATYAKEEVREILRNLKGEVLFIVDEAHNIGSGSGQRGLLDNYKYRLALSATFQRKYDEEGTSQIIQYFEKVVYEIDIKDAIFNKKCLVEYEYYPILTFLNEDEFIEYKQITIDIARGTSDNNGVPSLSMSAKLAANERSLLISKSVNKLERLKEFLPLIKSTKNNLIYCGAAKISLEELPEEIEVVTEEYRQVDWVVSTLIKNDIIATRFTAEEDIDQRKMIKTQFANGTIGTVVAIKCLDEGVNIPSIERAFILASSKDQKQYIQRRGRVLRKYERLGYRKEKAYIYDFISLPFFIEDSRELTESDYKIGKTLVKSELERIIDFYDTCSNKSEVEKIIIELNSSYELETVEE</sequence>
<evidence type="ECO:0000313" key="8">
    <source>
        <dbReference type="Proteomes" id="UP000838324"/>
    </source>
</evidence>
<dbReference type="Proteomes" id="UP000838324">
    <property type="component" value="Unassembled WGS sequence"/>
</dbReference>
<keyword evidence="1" id="KW-0547">Nucleotide-binding</keyword>
<dbReference type="PANTHER" id="PTHR11274">
    <property type="entry name" value="RAD25/XP-B DNA REPAIR HELICASE"/>
    <property type="match status" value="1"/>
</dbReference>
<reference evidence="7" key="1">
    <citation type="submission" date="2022-01" db="EMBL/GenBank/DDBJ databases">
        <authorList>
            <person name="Criscuolo A."/>
        </authorList>
    </citation>
    <scope>NUCLEOTIDE SEQUENCE</scope>
    <source>
        <strain evidence="7">CIP111892</strain>
    </source>
</reference>
<dbReference type="InterPro" id="IPR001650">
    <property type="entry name" value="Helicase_C-like"/>
</dbReference>
<dbReference type="Pfam" id="PF00271">
    <property type="entry name" value="Helicase_C"/>
    <property type="match status" value="1"/>
</dbReference>
<dbReference type="PANTHER" id="PTHR11274:SF0">
    <property type="entry name" value="GENERAL TRANSCRIPTION AND DNA REPAIR FACTOR IIH HELICASE SUBUNIT XPB"/>
    <property type="match status" value="1"/>
</dbReference>
<dbReference type="SMART" id="SM00487">
    <property type="entry name" value="DEXDc"/>
    <property type="match status" value="1"/>
</dbReference>
<dbReference type="SMART" id="SM00490">
    <property type="entry name" value="HELICc"/>
    <property type="match status" value="1"/>
</dbReference>
<evidence type="ECO:0000256" key="3">
    <source>
        <dbReference type="ARBA" id="ARBA00022806"/>
    </source>
</evidence>
<dbReference type="InterPro" id="IPR006935">
    <property type="entry name" value="Helicase/UvrB_N"/>
</dbReference>
<name>A0ABN8H2M8_9BACL</name>
<dbReference type="Pfam" id="PF04851">
    <property type="entry name" value="ResIII"/>
    <property type="match status" value="1"/>
</dbReference>
<keyword evidence="3" id="KW-0347">Helicase</keyword>
<dbReference type="PROSITE" id="PS51194">
    <property type="entry name" value="HELICASE_CTER"/>
    <property type="match status" value="1"/>
</dbReference>
<dbReference type="EMBL" id="CAKMMG010000012">
    <property type="protein sequence ID" value="CAH1222939.1"/>
    <property type="molecule type" value="Genomic_DNA"/>
</dbReference>
<evidence type="ECO:0000256" key="4">
    <source>
        <dbReference type="ARBA" id="ARBA00022840"/>
    </source>
</evidence>
<keyword evidence="4" id="KW-0067">ATP-binding</keyword>
<protein>
    <submittedName>
        <fullName evidence="7">Uncharacterized protein</fullName>
    </submittedName>
</protein>
<feature type="domain" description="Helicase ATP-binding" evidence="5">
    <location>
        <begin position="281"/>
        <end position="452"/>
    </location>
</feature>
<evidence type="ECO:0000313" key="7">
    <source>
        <dbReference type="EMBL" id="CAH1222939.1"/>
    </source>
</evidence>
<dbReference type="CDD" id="cd09179">
    <property type="entry name" value="PLDc_N_DEXD_a"/>
    <property type="match status" value="1"/>
</dbReference>
<accession>A0ABN8H2M8</accession>
<feature type="domain" description="Helicase C-terminal" evidence="6">
    <location>
        <begin position="553"/>
        <end position="704"/>
    </location>
</feature>